<dbReference type="Proteomes" id="UP001172386">
    <property type="component" value="Unassembled WGS sequence"/>
</dbReference>
<comment type="caution">
    <text evidence="1">The sequence shown here is derived from an EMBL/GenBank/DDBJ whole genome shotgun (WGS) entry which is preliminary data.</text>
</comment>
<protein>
    <submittedName>
        <fullName evidence="1">Uncharacterized protein</fullName>
    </submittedName>
</protein>
<proteinExistence type="predicted"/>
<organism evidence="1 2">
    <name type="scientific">Neophaeococcomyces mojaviensis</name>
    <dbReference type="NCBI Taxonomy" id="3383035"/>
    <lineage>
        <taxon>Eukaryota</taxon>
        <taxon>Fungi</taxon>
        <taxon>Dikarya</taxon>
        <taxon>Ascomycota</taxon>
        <taxon>Pezizomycotina</taxon>
        <taxon>Eurotiomycetes</taxon>
        <taxon>Chaetothyriomycetidae</taxon>
        <taxon>Chaetothyriales</taxon>
        <taxon>Chaetothyriales incertae sedis</taxon>
        <taxon>Neophaeococcomyces</taxon>
    </lineage>
</organism>
<sequence length="790" mass="90660">MNSNLGAYNQGNIYGNVAVNNGSAHLGDQYHFSLPSHIEVVDARQRLLNSLHHPELKARLNAISEAHSETFQWIFISDSRRLYCDNFPKWLQDGGAIFLVEGNAGSGKSTFMRFLFQHPQLKTYLPRSLGTYPAIVAAHFFWLAGTKLQQSYMGLLASLACQLLTQIKTFPYEALQGCMNVLEIRGFSEWNEALLLQLVQILLCQTRSACVILIDGLDEFDHQDRPAKLMALLKVLQNHPSVRLCVSSRPTLWLHSHFSTSKRLRLRELTRQDIRTYAQSVLAEELDFYNSPLKYEEADLLEITTNKAEGVFLWVKYALHSLSEGICSLDDAILLRTRLKELPTGMEQLYRYMWQRHENYNERHRKEAASFLFCGSFARVRLLTLFELACMMDEDHLQRFLKASDPDQMHKLILRPKIEHTMQKLLVRTAGLMICQPDSKTTDRQPFDKYHKSVAMEEFESKLRYLSGVTYLHRSVHEFLWETEFGRSIVSLSLDQIHDLFRRRLAAMVAVHFYFRYASKEDFAREVCRNIAMHEGLVVCKTAELTKTYIETLKVIEQLLDVAIGMDLTSPFGVPSSQFFSSIGGANHRRTASLGQMLASERAGDFVGLLLTERAFESVKRVVYAPRVNPTYVGYLLCVAALSFLESDYLTPGVADFIKNGIAAGADLHSKHAVPFREDNGLFWPKHQRYILLSPVDLLVALFVRTFQFSKDVSFTAVTDIMLMLCDRLPSQITAWITSDCDRFKCRQDLPVLRRRHVCVHYSVNVHKLYQILQNYRSNLQINLTSESLM</sequence>
<gene>
    <name evidence="1" type="ORF">H2198_008892</name>
</gene>
<name>A0ACC2ZW31_9EURO</name>
<keyword evidence="2" id="KW-1185">Reference proteome</keyword>
<evidence type="ECO:0000313" key="2">
    <source>
        <dbReference type="Proteomes" id="UP001172386"/>
    </source>
</evidence>
<evidence type="ECO:0000313" key="1">
    <source>
        <dbReference type="EMBL" id="KAJ9651860.1"/>
    </source>
</evidence>
<reference evidence="1" key="1">
    <citation type="submission" date="2022-10" db="EMBL/GenBank/DDBJ databases">
        <title>Culturing micro-colonial fungi from biological soil crusts in the Mojave desert and describing Neophaeococcomyces mojavensis, and introducing the new genera and species Taxawa tesnikishii.</title>
        <authorList>
            <person name="Kurbessoian T."/>
            <person name="Stajich J.E."/>
        </authorList>
    </citation>
    <scope>NUCLEOTIDE SEQUENCE</scope>
    <source>
        <strain evidence="1">JES_112</strain>
    </source>
</reference>
<dbReference type="EMBL" id="JAPDRQ010000232">
    <property type="protein sequence ID" value="KAJ9651860.1"/>
    <property type="molecule type" value="Genomic_DNA"/>
</dbReference>
<accession>A0ACC2ZW31</accession>